<organism evidence="8">
    <name type="scientific">freshwater metagenome</name>
    <dbReference type="NCBI Taxonomy" id="449393"/>
    <lineage>
        <taxon>unclassified sequences</taxon>
        <taxon>metagenomes</taxon>
        <taxon>ecological metagenomes</taxon>
    </lineage>
</organism>
<dbReference type="PANTHER" id="PTHR37823:SF1">
    <property type="entry name" value="CYTOCHROME C-553-LIKE"/>
    <property type="match status" value="1"/>
</dbReference>
<evidence type="ECO:0000259" key="7">
    <source>
        <dbReference type="PROSITE" id="PS51007"/>
    </source>
</evidence>
<name>A0A6J7ANK9_9ZZZZ</name>
<evidence type="ECO:0000256" key="1">
    <source>
        <dbReference type="ARBA" id="ARBA00022448"/>
    </source>
</evidence>
<keyword evidence="2" id="KW-0349">Heme</keyword>
<reference evidence="8" key="1">
    <citation type="submission" date="2020-05" db="EMBL/GenBank/DDBJ databases">
        <authorList>
            <person name="Chiriac C."/>
            <person name="Salcher M."/>
            <person name="Ghai R."/>
            <person name="Kavagutti S V."/>
        </authorList>
    </citation>
    <scope>NUCLEOTIDE SEQUENCE</scope>
</reference>
<dbReference type="GO" id="GO:0020037">
    <property type="term" value="F:heme binding"/>
    <property type="evidence" value="ECO:0007669"/>
    <property type="project" value="InterPro"/>
</dbReference>
<evidence type="ECO:0000313" key="9">
    <source>
        <dbReference type="EMBL" id="CAB4878058.1"/>
    </source>
</evidence>
<dbReference type="PRINTS" id="PR00605">
    <property type="entry name" value="CYTCHROMECIC"/>
</dbReference>
<feature type="domain" description="Cytochrome c" evidence="7">
    <location>
        <begin position="203"/>
        <end position="280"/>
    </location>
</feature>
<dbReference type="InterPro" id="IPR036909">
    <property type="entry name" value="Cyt_c-like_dom_sf"/>
</dbReference>
<dbReference type="PROSITE" id="PS51007">
    <property type="entry name" value="CYTC"/>
    <property type="match status" value="2"/>
</dbReference>
<feature type="domain" description="Cytochrome c" evidence="7">
    <location>
        <begin position="102"/>
        <end position="188"/>
    </location>
</feature>
<dbReference type="InterPro" id="IPR009056">
    <property type="entry name" value="Cyt_c-like_dom"/>
</dbReference>
<gene>
    <name evidence="8" type="ORF">UFOPK3164_01577</name>
    <name evidence="9" type="ORF">UFOPK3427_01259</name>
    <name evidence="10" type="ORF">UFOPK4112_00547</name>
</gene>
<dbReference type="SUPFAM" id="SSF46626">
    <property type="entry name" value="Cytochrome c"/>
    <property type="match status" value="2"/>
</dbReference>
<dbReference type="GO" id="GO:0005506">
    <property type="term" value="F:iron ion binding"/>
    <property type="evidence" value="ECO:0007669"/>
    <property type="project" value="InterPro"/>
</dbReference>
<accession>A0A6J7ANK9</accession>
<dbReference type="PANTHER" id="PTHR37823">
    <property type="entry name" value="CYTOCHROME C-553-LIKE"/>
    <property type="match status" value="1"/>
</dbReference>
<dbReference type="Pfam" id="PF13442">
    <property type="entry name" value="Cytochrome_CBB3"/>
    <property type="match status" value="1"/>
</dbReference>
<evidence type="ECO:0000256" key="5">
    <source>
        <dbReference type="ARBA" id="ARBA00023004"/>
    </source>
</evidence>
<dbReference type="EMBL" id="CAFBPM010000004">
    <property type="protein sequence ID" value="CAB5015186.1"/>
    <property type="molecule type" value="Genomic_DNA"/>
</dbReference>
<evidence type="ECO:0000313" key="10">
    <source>
        <dbReference type="EMBL" id="CAB5015186.1"/>
    </source>
</evidence>
<keyword evidence="6" id="KW-0472">Membrane</keyword>
<dbReference type="AlphaFoldDB" id="A0A6J7ANK9"/>
<dbReference type="InterPro" id="IPR051811">
    <property type="entry name" value="Cytochrome_c550/c551-like"/>
</dbReference>
<dbReference type="GO" id="GO:0009055">
    <property type="term" value="F:electron transfer activity"/>
    <property type="evidence" value="ECO:0007669"/>
    <property type="project" value="InterPro"/>
</dbReference>
<evidence type="ECO:0000256" key="4">
    <source>
        <dbReference type="ARBA" id="ARBA00022982"/>
    </source>
</evidence>
<keyword evidence="5" id="KW-0408">Iron</keyword>
<dbReference type="InterPro" id="IPR008168">
    <property type="entry name" value="Cyt_C_IC"/>
</dbReference>
<keyword evidence="4" id="KW-0249">Electron transport</keyword>
<sequence length="322" mass="33133">MMSNTSSISRSKRLVLPAMVMILTALGGLIVFAGGSSGASSSSPMVIASTVSSANDQITPPAAYQTGRANSGAANSSSTVYANGRLVAYGDKYIAYVAPPEATNGIGQALYMQNCASCHGTKADGVPANGTPGAYPNLIGLGPATIDFWIETGRMPAADPTNVQAATRAPRLNSNQSVAISGYINSLSPATPYIPKVRDITGADKANGFSLFALNCAACHTITGGGDMLAKNTYAPSLRLAQPTQIVEAIRTGPGNMPRFTGNLTDKQVRDIAYYVNSNIQHPVNNGGIGLGGLGPVAEGFVAMLFGIGALLLVAFWIGDRN</sequence>
<keyword evidence="6" id="KW-0812">Transmembrane</keyword>
<dbReference type="Gene3D" id="1.10.760.10">
    <property type="entry name" value="Cytochrome c-like domain"/>
    <property type="match status" value="2"/>
</dbReference>
<dbReference type="EMBL" id="CAFABE010000108">
    <property type="protein sequence ID" value="CAB4834090.1"/>
    <property type="molecule type" value="Genomic_DNA"/>
</dbReference>
<evidence type="ECO:0000256" key="6">
    <source>
        <dbReference type="SAM" id="Phobius"/>
    </source>
</evidence>
<keyword evidence="1" id="KW-0813">Transport</keyword>
<evidence type="ECO:0000313" key="8">
    <source>
        <dbReference type="EMBL" id="CAB4834090.1"/>
    </source>
</evidence>
<proteinExistence type="predicted"/>
<dbReference type="Pfam" id="PF00034">
    <property type="entry name" value="Cytochrom_C"/>
    <property type="match status" value="1"/>
</dbReference>
<protein>
    <submittedName>
        <fullName evidence="8">Unannotated protein</fullName>
    </submittedName>
</protein>
<dbReference type="EMBL" id="CAFBLT010000001">
    <property type="protein sequence ID" value="CAB4878058.1"/>
    <property type="molecule type" value="Genomic_DNA"/>
</dbReference>
<evidence type="ECO:0000256" key="3">
    <source>
        <dbReference type="ARBA" id="ARBA00022723"/>
    </source>
</evidence>
<keyword evidence="3" id="KW-0479">Metal-binding</keyword>
<evidence type="ECO:0000256" key="2">
    <source>
        <dbReference type="ARBA" id="ARBA00022617"/>
    </source>
</evidence>
<feature type="transmembrane region" description="Helical" evidence="6">
    <location>
        <begin position="301"/>
        <end position="319"/>
    </location>
</feature>
<keyword evidence="6" id="KW-1133">Transmembrane helix</keyword>